<comment type="subcellular location">
    <subcellularLocation>
        <location evidence="6">Nucleus outer membrane</location>
        <topology evidence="6">Single-pass membrane protein</topology>
    </subcellularLocation>
</comment>
<dbReference type="PANTHER" id="PTHR12265:SF30">
    <property type="entry name" value="TRANSMEMBRANE PROTEIN 53"/>
    <property type="match status" value="1"/>
</dbReference>
<feature type="transmembrane region" description="Helical" evidence="7">
    <location>
        <begin position="124"/>
        <end position="150"/>
    </location>
</feature>
<evidence type="ECO:0000313" key="8">
    <source>
        <dbReference type="EMBL" id="KAK6954921.1"/>
    </source>
</evidence>
<dbReference type="PANTHER" id="PTHR12265">
    <property type="entry name" value="TRANSMEMBRANE PROTEIN 53"/>
    <property type="match status" value="1"/>
</dbReference>
<evidence type="ECO:0000256" key="4">
    <source>
        <dbReference type="ARBA" id="ARBA00023136"/>
    </source>
</evidence>
<dbReference type="EMBL" id="JBANMG010000003">
    <property type="protein sequence ID" value="KAK6954921.1"/>
    <property type="molecule type" value="Genomic_DNA"/>
</dbReference>
<protein>
    <recommendedName>
        <fullName evidence="10">Indole-diterpene biosynthesis protein PaxU</fullName>
    </recommendedName>
</protein>
<reference evidence="8 9" key="1">
    <citation type="journal article" date="2024" name="Front Chem Biol">
        <title>Unveiling the potential of Daldinia eschscholtzii MFLUCC 19-0629 through bioactivity and bioinformatics studies for enhanced sustainable agriculture production.</title>
        <authorList>
            <person name="Brooks S."/>
            <person name="Weaver J.A."/>
            <person name="Klomchit A."/>
            <person name="Alharthi S.A."/>
            <person name="Onlamun T."/>
            <person name="Nurani R."/>
            <person name="Vong T.K."/>
            <person name="Alberti F."/>
            <person name="Greco C."/>
        </authorList>
    </citation>
    <scope>NUCLEOTIDE SEQUENCE [LARGE SCALE GENOMIC DNA]</scope>
    <source>
        <strain evidence="8">MFLUCC 19-0629</strain>
    </source>
</reference>
<dbReference type="Pfam" id="PF05705">
    <property type="entry name" value="DUF829"/>
    <property type="match status" value="1"/>
</dbReference>
<comment type="similarity">
    <text evidence="1">Belongs to the TMEM53 family.</text>
</comment>
<evidence type="ECO:0000256" key="1">
    <source>
        <dbReference type="ARBA" id="ARBA00007387"/>
    </source>
</evidence>
<keyword evidence="3 7" id="KW-1133">Transmembrane helix</keyword>
<dbReference type="SUPFAM" id="SSF53474">
    <property type="entry name" value="alpha/beta-Hydrolases"/>
    <property type="match status" value="1"/>
</dbReference>
<evidence type="ECO:0008006" key="10">
    <source>
        <dbReference type="Google" id="ProtNLM"/>
    </source>
</evidence>
<keyword evidence="9" id="KW-1185">Reference proteome</keyword>
<dbReference type="GO" id="GO:0005640">
    <property type="term" value="C:nuclear outer membrane"/>
    <property type="evidence" value="ECO:0007669"/>
    <property type="project" value="UniProtKB-SubCell"/>
</dbReference>
<dbReference type="InterPro" id="IPR029058">
    <property type="entry name" value="AB_hydrolase_fold"/>
</dbReference>
<evidence type="ECO:0000313" key="9">
    <source>
        <dbReference type="Proteomes" id="UP001369815"/>
    </source>
</evidence>
<dbReference type="AlphaFoldDB" id="A0AAX6MRW5"/>
<proteinExistence type="inferred from homology"/>
<dbReference type="Proteomes" id="UP001369815">
    <property type="component" value="Unassembled WGS sequence"/>
</dbReference>
<comment type="caution">
    <text evidence="8">The sequence shown here is derived from an EMBL/GenBank/DDBJ whole genome shotgun (WGS) entry which is preliminary data.</text>
</comment>
<organism evidence="8 9">
    <name type="scientific">Daldinia eschscholtzii</name>
    <dbReference type="NCBI Taxonomy" id="292717"/>
    <lineage>
        <taxon>Eukaryota</taxon>
        <taxon>Fungi</taxon>
        <taxon>Dikarya</taxon>
        <taxon>Ascomycota</taxon>
        <taxon>Pezizomycotina</taxon>
        <taxon>Sordariomycetes</taxon>
        <taxon>Xylariomycetidae</taxon>
        <taxon>Xylariales</taxon>
        <taxon>Hypoxylaceae</taxon>
        <taxon>Daldinia</taxon>
    </lineage>
</organism>
<dbReference type="InterPro" id="IPR008547">
    <property type="entry name" value="DUF829_TMEM53"/>
</dbReference>
<evidence type="ECO:0000256" key="5">
    <source>
        <dbReference type="ARBA" id="ARBA00023242"/>
    </source>
</evidence>
<evidence type="ECO:0000256" key="3">
    <source>
        <dbReference type="ARBA" id="ARBA00022989"/>
    </source>
</evidence>
<name>A0AAX6MRW5_9PEZI</name>
<accession>A0AAX6MRW5</accession>
<keyword evidence="2 7" id="KW-0812">Transmembrane</keyword>
<evidence type="ECO:0000256" key="6">
    <source>
        <dbReference type="ARBA" id="ARBA00034303"/>
    </source>
</evidence>
<keyword evidence="5" id="KW-0539">Nucleus</keyword>
<evidence type="ECO:0000256" key="2">
    <source>
        <dbReference type="ARBA" id="ARBA00022692"/>
    </source>
</evidence>
<evidence type="ECO:0000256" key="7">
    <source>
        <dbReference type="SAM" id="Phobius"/>
    </source>
</evidence>
<keyword evidence="4 7" id="KW-0472">Membrane</keyword>
<gene>
    <name evidence="8" type="ORF">Daesc_002550</name>
</gene>
<sequence>MASNQLVTTAVKPLSMMKKLSPFVYIYEPESIVAPTTTRLRVPKLIFVASWMDAQDLHIAKYITRYQAIYPTSKIVLAKFVYKESMSPSLAREVVEPAFTFLRSELDAGFLSASPSEPEILMGLFRLIATPFVTTFVTCLWIVHAFRFIIGENFMAVNWRVLNDLDLVKQTNRSYIYGKADVMVDWRHVEIHAKEAAVVGLDVRTELFEGSPHVSHMRSDGERYWRIVTETWERAIAAQ</sequence>